<evidence type="ECO:0000256" key="1">
    <source>
        <dbReference type="ARBA" id="ARBA00004496"/>
    </source>
</evidence>
<evidence type="ECO:0000256" key="7">
    <source>
        <dbReference type="SAM" id="MobiDB-lite"/>
    </source>
</evidence>
<feature type="region of interest" description="Disordered" evidence="7">
    <location>
        <begin position="130"/>
        <end position="187"/>
    </location>
</feature>
<keyword evidence="3 6" id="KW-0820">tRNA-binding</keyword>
<dbReference type="GO" id="GO:0032991">
    <property type="term" value="C:protein-containing complex"/>
    <property type="evidence" value="ECO:0007669"/>
    <property type="project" value="UniProtKB-ARBA"/>
</dbReference>
<evidence type="ECO:0000256" key="6">
    <source>
        <dbReference type="PROSITE-ProRule" id="PRU00209"/>
    </source>
</evidence>
<evidence type="ECO:0000256" key="2">
    <source>
        <dbReference type="ARBA" id="ARBA00022490"/>
    </source>
</evidence>
<organism evidence="10 11">
    <name type="scientific">Elliptochloris bilobata</name>
    <dbReference type="NCBI Taxonomy" id="381761"/>
    <lineage>
        <taxon>Eukaryota</taxon>
        <taxon>Viridiplantae</taxon>
        <taxon>Chlorophyta</taxon>
        <taxon>core chlorophytes</taxon>
        <taxon>Trebouxiophyceae</taxon>
        <taxon>Trebouxiophyceae incertae sedis</taxon>
        <taxon>Elliptochloris clade</taxon>
        <taxon>Elliptochloris</taxon>
    </lineage>
</organism>
<feature type="compositionally biased region" description="Low complexity" evidence="7">
    <location>
        <begin position="145"/>
        <end position="163"/>
    </location>
</feature>
<comment type="subcellular location">
    <subcellularLocation>
        <location evidence="1">Cytoplasm</location>
    </subcellularLocation>
</comment>
<dbReference type="InterPro" id="IPR010987">
    <property type="entry name" value="Glutathione-S-Trfase_C-like"/>
</dbReference>
<dbReference type="FunFam" id="2.40.50.140:FF:000047">
    <property type="entry name" value="tyrosine--tRNA ligase, cytoplasmic isoform X2"/>
    <property type="match status" value="1"/>
</dbReference>
<comment type="caution">
    <text evidence="10">The sequence shown here is derived from an EMBL/GenBank/DDBJ whole genome shotgun (WGS) entry which is preliminary data.</text>
</comment>
<gene>
    <name evidence="10" type="ORF">WJX81_008473</name>
</gene>
<dbReference type="PROSITE" id="PS50405">
    <property type="entry name" value="GST_CTER"/>
    <property type="match status" value="1"/>
</dbReference>
<proteinExistence type="predicted"/>
<evidence type="ECO:0000256" key="3">
    <source>
        <dbReference type="ARBA" id="ARBA00022555"/>
    </source>
</evidence>
<dbReference type="Gene3D" id="1.20.1050.130">
    <property type="match status" value="1"/>
</dbReference>
<dbReference type="AlphaFoldDB" id="A0AAW1QIA5"/>
<dbReference type="InterPro" id="IPR002547">
    <property type="entry name" value="tRNA-bd_dom"/>
</dbReference>
<dbReference type="InterPro" id="IPR012340">
    <property type="entry name" value="NA-bd_OB-fold"/>
</dbReference>
<dbReference type="SUPFAM" id="SSF47616">
    <property type="entry name" value="GST C-terminal domain-like"/>
    <property type="match status" value="1"/>
</dbReference>
<name>A0AAW1QIA5_9CHLO</name>
<dbReference type="InterPro" id="IPR051270">
    <property type="entry name" value="Tyrosine-tRNA_ligase_regulator"/>
</dbReference>
<evidence type="ECO:0000313" key="10">
    <source>
        <dbReference type="EMBL" id="KAK9821000.1"/>
    </source>
</evidence>
<evidence type="ECO:0000259" key="9">
    <source>
        <dbReference type="PROSITE" id="PS50886"/>
    </source>
</evidence>
<dbReference type="SUPFAM" id="SSF50249">
    <property type="entry name" value="Nucleic acid-binding proteins"/>
    <property type="match status" value="1"/>
</dbReference>
<dbReference type="GO" id="GO:0000049">
    <property type="term" value="F:tRNA binding"/>
    <property type="evidence" value="ECO:0007669"/>
    <property type="project" value="UniProtKB-UniRule"/>
</dbReference>
<dbReference type="InterPro" id="IPR036282">
    <property type="entry name" value="Glutathione-S-Trfase_C_sf"/>
</dbReference>
<dbReference type="Pfam" id="PF21972">
    <property type="entry name" value="Arc1p_N_like"/>
    <property type="match status" value="1"/>
</dbReference>
<dbReference type="EMBL" id="JALJOU010000109">
    <property type="protein sequence ID" value="KAK9821000.1"/>
    <property type="molecule type" value="Genomic_DNA"/>
</dbReference>
<keyword evidence="11" id="KW-1185">Reference proteome</keyword>
<dbReference type="PROSITE" id="PS50886">
    <property type="entry name" value="TRBD"/>
    <property type="match status" value="1"/>
</dbReference>
<dbReference type="Pfam" id="PF01588">
    <property type="entry name" value="tRNA_bind"/>
    <property type="match status" value="1"/>
</dbReference>
<reference evidence="10 11" key="1">
    <citation type="journal article" date="2024" name="Nat. Commun.">
        <title>Phylogenomics reveals the evolutionary origins of lichenization in chlorophyte algae.</title>
        <authorList>
            <person name="Puginier C."/>
            <person name="Libourel C."/>
            <person name="Otte J."/>
            <person name="Skaloud P."/>
            <person name="Haon M."/>
            <person name="Grisel S."/>
            <person name="Petersen M."/>
            <person name="Berrin J.G."/>
            <person name="Delaux P.M."/>
            <person name="Dal Grande F."/>
            <person name="Keller J."/>
        </authorList>
    </citation>
    <scope>NUCLEOTIDE SEQUENCE [LARGE SCALE GENOMIC DNA]</scope>
    <source>
        <strain evidence="10 11">SAG 245.80</strain>
    </source>
</reference>
<evidence type="ECO:0000313" key="11">
    <source>
        <dbReference type="Proteomes" id="UP001445335"/>
    </source>
</evidence>
<dbReference type="PANTHER" id="PTHR11586">
    <property type="entry name" value="TRNA-AMINOACYLATION COFACTOR ARC1 FAMILY MEMBER"/>
    <property type="match status" value="1"/>
</dbReference>
<dbReference type="GO" id="GO:0005737">
    <property type="term" value="C:cytoplasm"/>
    <property type="evidence" value="ECO:0007669"/>
    <property type="project" value="UniProtKB-SubCell"/>
</dbReference>
<keyword evidence="4 6" id="KW-0694">RNA-binding</keyword>
<dbReference type="PANTHER" id="PTHR11586:SF33">
    <property type="entry name" value="AMINOACYL TRNA SYNTHASE COMPLEX-INTERACTING MULTIFUNCTIONAL PROTEIN 1"/>
    <property type="match status" value="1"/>
</dbReference>
<evidence type="ECO:0000259" key="8">
    <source>
        <dbReference type="PROSITE" id="PS50405"/>
    </source>
</evidence>
<protein>
    <recommendedName>
        <fullName evidence="12">tRNA-binding domain-containing protein</fullName>
    </recommendedName>
</protein>
<accession>A0AAW1QIA5</accession>
<feature type="domain" description="TRNA-binding" evidence="9">
    <location>
        <begin position="191"/>
        <end position="294"/>
    </location>
</feature>
<evidence type="ECO:0000256" key="5">
    <source>
        <dbReference type="ARBA" id="ARBA00022917"/>
    </source>
</evidence>
<evidence type="ECO:0000256" key="4">
    <source>
        <dbReference type="ARBA" id="ARBA00022884"/>
    </source>
</evidence>
<keyword evidence="5" id="KW-0648">Protein biosynthesis</keyword>
<dbReference type="Proteomes" id="UP001445335">
    <property type="component" value="Unassembled WGS sequence"/>
</dbReference>
<dbReference type="InterPro" id="IPR053836">
    <property type="entry name" value="Arc1-like_N"/>
</dbReference>
<feature type="domain" description="GST C-terminal" evidence="8">
    <location>
        <begin position="1"/>
        <end position="119"/>
    </location>
</feature>
<dbReference type="Gene3D" id="2.40.50.140">
    <property type="entry name" value="Nucleic acid-binding proteins"/>
    <property type="match status" value="1"/>
</dbReference>
<dbReference type="CDD" id="cd02799">
    <property type="entry name" value="tRNA_bind_EMAP-II_like"/>
    <property type="match status" value="1"/>
</dbReference>
<dbReference type="CDD" id="cd10289">
    <property type="entry name" value="GST_C_AaRS_like"/>
    <property type="match status" value="1"/>
</dbReference>
<keyword evidence="2" id="KW-0963">Cytoplasm</keyword>
<sequence>MCCYVASVGDKKEQLLGPTLEAQAQVAEWLSFRHSELLPLTEEALLRVDARLAGRTFLVGGALSLADLVLFDVVHRAMASLPAAQIGRMSSLVRWYDFLQHTADPRAIYPRVAVPMPPLRLPAPSAAVPRAEKAKAGVPMPATTSGAAPKAAEGGSAAPLAAEADSKRGKKEKKDKKDKPAASPKAEAELGVDALDIRVGRIVSVALHPNAESLYLEQIDLGEDQPRQVVSGLVKFVPIAKMENRRVVVVCNLKPAKMRDVMSYGMVLCASNAAHDQVDPVDPPEGAAIGERVTVEGYEGTPEPVLNPKRKVFEKLAPDLQTDAQGVANFKGVPFMTTAGPVIASIPNAHVA</sequence>
<dbReference type="GO" id="GO:0006412">
    <property type="term" value="P:translation"/>
    <property type="evidence" value="ECO:0007669"/>
    <property type="project" value="UniProtKB-KW"/>
</dbReference>
<evidence type="ECO:0008006" key="12">
    <source>
        <dbReference type="Google" id="ProtNLM"/>
    </source>
</evidence>